<feature type="compositionally biased region" description="Basic and acidic residues" evidence="1">
    <location>
        <begin position="153"/>
        <end position="162"/>
    </location>
</feature>
<dbReference type="PANTHER" id="PTHR46929">
    <property type="entry name" value="EXPRESSED PROTEIN"/>
    <property type="match status" value="1"/>
</dbReference>
<feature type="region of interest" description="Disordered" evidence="1">
    <location>
        <begin position="131"/>
        <end position="192"/>
    </location>
</feature>
<gene>
    <name evidence="3" type="ORF">PHAVU_003G065800g</name>
</gene>
<evidence type="ECO:0000256" key="1">
    <source>
        <dbReference type="SAM" id="MobiDB-lite"/>
    </source>
</evidence>
<proteinExistence type="predicted"/>
<evidence type="ECO:0000313" key="4">
    <source>
        <dbReference type="Proteomes" id="UP000000226"/>
    </source>
</evidence>
<reference evidence="4" key="1">
    <citation type="journal article" date="2014" name="Nat. Genet.">
        <title>A reference genome for common bean and genome-wide analysis of dual domestications.</title>
        <authorList>
            <person name="Schmutz J."/>
            <person name="McClean P.E."/>
            <person name="Mamidi S."/>
            <person name="Wu G.A."/>
            <person name="Cannon S.B."/>
            <person name="Grimwood J."/>
            <person name="Jenkins J."/>
            <person name="Shu S."/>
            <person name="Song Q."/>
            <person name="Chavarro C."/>
            <person name="Torres-Torres M."/>
            <person name="Geffroy V."/>
            <person name="Moghaddam S.M."/>
            <person name="Gao D."/>
            <person name="Abernathy B."/>
            <person name="Barry K."/>
            <person name="Blair M."/>
            <person name="Brick M.A."/>
            <person name="Chovatia M."/>
            <person name="Gepts P."/>
            <person name="Goodstein D.M."/>
            <person name="Gonzales M."/>
            <person name="Hellsten U."/>
            <person name="Hyten D.L."/>
            <person name="Jia G."/>
            <person name="Kelly J.D."/>
            <person name="Kudrna D."/>
            <person name="Lee R."/>
            <person name="Richard M.M."/>
            <person name="Miklas P.N."/>
            <person name="Osorno J.M."/>
            <person name="Rodrigues J."/>
            <person name="Thareau V."/>
            <person name="Urrea C.A."/>
            <person name="Wang M."/>
            <person name="Yu Y."/>
            <person name="Zhang M."/>
            <person name="Wing R.A."/>
            <person name="Cregan P.B."/>
            <person name="Rokhsar D.S."/>
            <person name="Jackson S.A."/>
        </authorList>
    </citation>
    <scope>NUCLEOTIDE SEQUENCE [LARGE SCALE GENOMIC DNA]</scope>
    <source>
        <strain evidence="4">cv. G19833</strain>
    </source>
</reference>
<dbReference type="PANTHER" id="PTHR46929:SF4">
    <property type="entry name" value="MYB_SANT-LIKE DOMAIN-CONTAINING PROTEIN"/>
    <property type="match status" value="1"/>
</dbReference>
<organism evidence="3 4">
    <name type="scientific">Phaseolus vulgaris</name>
    <name type="common">Kidney bean</name>
    <name type="synonym">French bean</name>
    <dbReference type="NCBI Taxonomy" id="3885"/>
    <lineage>
        <taxon>Eukaryota</taxon>
        <taxon>Viridiplantae</taxon>
        <taxon>Streptophyta</taxon>
        <taxon>Embryophyta</taxon>
        <taxon>Tracheophyta</taxon>
        <taxon>Spermatophyta</taxon>
        <taxon>Magnoliopsida</taxon>
        <taxon>eudicotyledons</taxon>
        <taxon>Gunneridae</taxon>
        <taxon>Pentapetalae</taxon>
        <taxon>rosids</taxon>
        <taxon>fabids</taxon>
        <taxon>Fabales</taxon>
        <taxon>Fabaceae</taxon>
        <taxon>Papilionoideae</taxon>
        <taxon>50 kb inversion clade</taxon>
        <taxon>NPAAA clade</taxon>
        <taxon>indigoferoid/millettioid clade</taxon>
        <taxon>Phaseoleae</taxon>
        <taxon>Phaseolus</taxon>
    </lineage>
</organism>
<dbReference type="OrthoDB" id="1410084at2759"/>
<evidence type="ECO:0000259" key="2">
    <source>
        <dbReference type="Pfam" id="PF12776"/>
    </source>
</evidence>
<accession>V7CA56</accession>
<dbReference type="AlphaFoldDB" id="V7CA56"/>
<sequence>MDLALLSAMVEEARRGSRVDGSWTTQGYNNIVMALHEVGMHTITKNHVKNRQKSLKDRWREVHDLFSSLSGFAWNQSSKKIEAEDEVWDSLIQAKPSAGKWRVNSIHNYDLMRSCGRMSELLEMGGGHLDSDNNMDYIPEPPEFDAPDAPDEDLPRSPRPHVESTNSPSNTQSTPSQATSETSSSKGSKRKAPMVDVIENQFSMLNNNLAIFGSYMKHGNEVTTDLVEISRIQANATQDVAAYIKRRIDYYSEHVYHQRRIASYQYSESDIWSLLVDMNISDENLLDQCYDFLCENPAK</sequence>
<dbReference type="Pfam" id="PF12776">
    <property type="entry name" value="Myb_DNA-bind_3"/>
    <property type="match status" value="1"/>
</dbReference>
<dbReference type="OMA" id="WDEERNC"/>
<dbReference type="Proteomes" id="UP000000226">
    <property type="component" value="Chromosome 3"/>
</dbReference>
<feature type="compositionally biased region" description="Low complexity" evidence="1">
    <location>
        <begin position="164"/>
        <end position="180"/>
    </location>
</feature>
<dbReference type="Gramene" id="ESW25796">
    <property type="protein sequence ID" value="ESW25796"/>
    <property type="gene ID" value="PHAVU_003G065800g"/>
</dbReference>
<feature type="domain" description="Myb/SANT-like" evidence="2">
    <location>
        <begin position="3"/>
        <end position="90"/>
    </location>
</feature>
<keyword evidence="4" id="KW-1185">Reference proteome</keyword>
<dbReference type="InterPro" id="IPR024752">
    <property type="entry name" value="Myb/SANT-like_dom"/>
</dbReference>
<feature type="compositionally biased region" description="Acidic residues" evidence="1">
    <location>
        <begin position="142"/>
        <end position="152"/>
    </location>
</feature>
<name>V7CA56_PHAVU</name>
<feature type="non-terminal residue" evidence="3">
    <location>
        <position position="299"/>
    </location>
</feature>
<protein>
    <recommendedName>
        <fullName evidence="2">Myb/SANT-like domain-containing protein</fullName>
    </recommendedName>
</protein>
<evidence type="ECO:0000313" key="3">
    <source>
        <dbReference type="EMBL" id="ESW25796.1"/>
    </source>
</evidence>
<dbReference type="EMBL" id="CM002290">
    <property type="protein sequence ID" value="ESW25796.1"/>
    <property type="molecule type" value="Genomic_DNA"/>
</dbReference>
<dbReference type="STRING" id="3885.V7CA56"/>